<evidence type="ECO:0000313" key="2">
    <source>
        <dbReference type="EMBL" id="KXW57064.1"/>
    </source>
</evidence>
<dbReference type="STRING" id="1789004.FEMY_24160"/>
<protein>
    <submittedName>
        <fullName evidence="2">Helix-turn-helix protein</fullName>
    </submittedName>
</protein>
<name>A0A149VVV9_9PROT</name>
<evidence type="ECO:0000259" key="1">
    <source>
        <dbReference type="PROSITE" id="PS50943"/>
    </source>
</evidence>
<keyword evidence="3" id="KW-1185">Reference proteome</keyword>
<dbReference type="AlphaFoldDB" id="A0A149VVV9"/>
<comment type="caution">
    <text evidence="2">The sequence shown here is derived from an EMBL/GenBank/DDBJ whole genome shotgun (WGS) entry which is preliminary data.</text>
</comment>
<dbReference type="PROSITE" id="PS50943">
    <property type="entry name" value="HTH_CROC1"/>
    <property type="match status" value="1"/>
</dbReference>
<dbReference type="PATRIC" id="fig|1789004.3.peg.2564"/>
<dbReference type="Gene3D" id="1.10.260.40">
    <property type="entry name" value="lambda repressor-like DNA-binding domains"/>
    <property type="match status" value="1"/>
</dbReference>
<dbReference type="GO" id="GO:0003677">
    <property type="term" value="F:DNA binding"/>
    <property type="evidence" value="ECO:0007669"/>
    <property type="project" value="InterPro"/>
</dbReference>
<dbReference type="EMBL" id="LRRD01000140">
    <property type="protein sequence ID" value="KXW57064.1"/>
    <property type="molecule type" value="Genomic_DNA"/>
</dbReference>
<organism evidence="2 3">
    <name type="scientific">Ferrovum myxofaciens</name>
    <dbReference type="NCBI Taxonomy" id="416213"/>
    <lineage>
        <taxon>Bacteria</taxon>
        <taxon>Pseudomonadati</taxon>
        <taxon>Pseudomonadota</taxon>
        <taxon>Betaproteobacteria</taxon>
        <taxon>Ferrovales</taxon>
        <taxon>Ferrovaceae</taxon>
        <taxon>Ferrovum</taxon>
    </lineage>
</organism>
<dbReference type="Pfam" id="PF01381">
    <property type="entry name" value="HTH_3"/>
    <property type="match status" value="1"/>
</dbReference>
<gene>
    <name evidence="2" type="ORF">FEMY_24160</name>
</gene>
<dbReference type="SMART" id="SM00530">
    <property type="entry name" value="HTH_XRE"/>
    <property type="match status" value="1"/>
</dbReference>
<sequence>MRITNAIKIAVILRALRNAFGLSQQGLATAAKCSRPTINRIESLDKASPRSDTVDELLQVFRDKGAEIQIGDEEVLIRFTKEALLAAGQGITSGSKRTNLDD</sequence>
<dbReference type="CDD" id="cd00093">
    <property type="entry name" value="HTH_XRE"/>
    <property type="match status" value="1"/>
</dbReference>
<accession>A0A149VVV9</accession>
<dbReference type="InterPro" id="IPR001387">
    <property type="entry name" value="Cro/C1-type_HTH"/>
</dbReference>
<dbReference type="InterPro" id="IPR010982">
    <property type="entry name" value="Lambda_DNA-bd_dom_sf"/>
</dbReference>
<dbReference type="Proteomes" id="UP000075653">
    <property type="component" value="Unassembled WGS sequence"/>
</dbReference>
<proteinExistence type="predicted"/>
<reference evidence="2 3" key="1">
    <citation type="submission" date="2016-01" db="EMBL/GenBank/DDBJ databases">
        <title>Genome sequence of the acidophilic iron oxidising Ferrovum strain Z-31.</title>
        <authorList>
            <person name="Poehlein A."/>
            <person name="Ullrich S.R."/>
            <person name="Schloemann M."/>
            <person name="Muehling M."/>
            <person name="Daniel R."/>
        </authorList>
    </citation>
    <scope>NUCLEOTIDE SEQUENCE [LARGE SCALE GENOMIC DNA]</scope>
    <source>
        <strain evidence="2 3">Z-31</strain>
    </source>
</reference>
<dbReference type="RefSeq" id="WP_031598136.1">
    <property type="nucleotide sequence ID" value="NZ_CP149475.1"/>
</dbReference>
<evidence type="ECO:0000313" key="3">
    <source>
        <dbReference type="Proteomes" id="UP000075653"/>
    </source>
</evidence>
<feature type="domain" description="HTH cro/C1-type" evidence="1">
    <location>
        <begin position="13"/>
        <end position="68"/>
    </location>
</feature>
<dbReference type="SUPFAM" id="SSF47413">
    <property type="entry name" value="lambda repressor-like DNA-binding domains"/>
    <property type="match status" value="1"/>
</dbReference>